<dbReference type="SUPFAM" id="SSF46689">
    <property type="entry name" value="Homeodomain-like"/>
    <property type="match status" value="2"/>
</dbReference>
<reference evidence="7" key="1">
    <citation type="submission" date="2017-02" db="EMBL/GenBank/DDBJ databases">
        <authorList>
            <person name="Varghese N."/>
            <person name="Submissions S."/>
        </authorList>
    </citation>
    <scope>NUCLEOTIDE SEQUENCE [LARGE SCALE GENOMIC DNA]</scope>
    <source>
        <strain evidence="7">DSM 19608</strain>
    </source>
</reference>
<organism evidence="6 7">
    <name type="scientific">Vibrio cincinnatiensis DSM 19608</name>
    <dbReference type="NCBI Taxonomy" id="1123491"/>
    <lineage>
        <taxon>Bacteria</taxon>
        <taxon>Pseudomonadati</taxon>
        <taxon>Pseudomonadota</taxon>
        <taxon>Gammaproteobacteria</taxon>
        <taxon>Vibrionales</taxon>
        <taxon>Vibrionaceae</taxon>
        <taxon>Vibrio</taxon>
    </lineage>
</organism>
<evidence type="ECO:0000256" key="3">
    <source>
        <dbReference type="ARBA" id="ARBA00023159"/>
    </source>
</evidence>
<dbReference type="PANTHER" id="PTHR46796:SF12">
    <property type="entry name" value="HTH-TYPE DNA-BINDING TRANSCRIPTIONAL ACTIVATOR EUTR"/>
    <property type="match status" value="1"/>
</dbReference>
<keyword evidence="2" id="KW-0238">DNA-binding</keyword>
<dbReference type="SMART" id="SM00342">
    <property type="entry name" value="HTH_ARAC"/>
    <property type="match status" value="1"/>
</dbReference>
<evidence type="ECO:0000313" key="6">
    <source>
        <dbReference type="EMBL" id="SJZ67964.1"/>
    </source>
</evidence>
<evidence type="ECO:0000256" key="4">
    <source>
        <dbReference type="ARBA" id="ARBA00023163"/>
    </source>
</evidence>
<dbReference type="EMBL" id="FUXB01000004">
    <property type="protein sequence ID" value="SJZ67964.1"/>
    <property type="molecule type" value="Genomic_DNA"/>
</dbReference>
<evidence type="ECO:0000313" key="7">
    <source>
        <dbReference type="Proteomes" id="UP000190834"/>
    </source>
</evidence>
<proteinExistence type="predicted"/>
<dbReference type="GO" id="GO:0043565">
    <property type="term" value="F:sequence-specific DNA binding"/>
    <property type="evidence" value="ECO:0007669"/>
    <property type="project" value="InterPro"/>
</dbReference>
<dbReference type="Pfam" id="PF12833">
    <property type="entry name" value="HTH_18"/>
    <property type="match status" value="1"/>
</dbReference>
<protein>
    <submittedName>
        <fullName evidence="6">AraC-like ligand binding domain-containing protein</fullName>
    </submittedName>
</protein>
<dbReference type="InterPro" id="IPR018062">
    <property type="entry name" value="HTH_AraC-typ_CS"/>
</dbReference>
<dbReference type="InterPro" id="IPR050204">
    <property type="entry name" value="AraC_XylS_family_regulators"/>
</dbReference>
<dbReference type="Proteomes" id="UP000190834">
    <property type="component" value="Unassembled WGS sequence"/>
</dbReference>
<dbReference type="PROSITE" id="PS00041">
    <property type="entry name" value="HTH_ARAC_FAMILY_1"/>
    <property type="match status" value="1"/>
</dbReference>
<keyword evidence="7" id="KW-1185">Reference proteome</keyword>
<keyword evidence="3" id="KW-0010">Activator</keyword>
<accession>A0A1T4MMG7</accession>
<dbReference type="PANTHER" id="PTHR46796">
    <property type="entry name" value="HTH-TYPE TRANSCRIPTIONAL ACTIVATOR RHAS-RELATED"/>
    <property type="match status" value="1"/>
</dbReference>
<evidence type="ECO:0000259" key="5">
    <source>
        <dbReference type="PROSITE" id="PS01124"/>
    </source>
</evidence>
<sequence length="278" mass="32557">MENSARHINQCFWKGKHFPQLVIRSTQDSRQAYKMHSHSEFSIGIMTAGRTCLSIKQETMILSQGEITLIEPEEVHACNPISRESRSYHMLYVDHRWCLDSLSRLHGFRVEHFVCDRRVIRHAALFKKITQLIPSLILHDNDHYVEEMKELLHQLLFSYCSPLISERCCHRLAHQVQQQLLKDITQPPLLDTIAQEFGYSQESIIRIFKQHFGITPKAFLNNYRIEQAKLRLQSGMKIVDVAYDMGFSDQSQLHRMFVNYTASTPKQYKHTASILDNK</sequence>
<dbReference type="GO" id="GO:0003700">
    <property type="term" value="F:DNA-binding transcription factor activity"/>
    <property type="evidence" value="ECO:0007669"/>
    <property type="project" value="InterPro"/>
</dbReference>
<dbReference type="InterPro" id="IPR014710">
    <property type="entry name" value="RmlC-like_jellyroll"/>
</dbReference>
<dbReference type="AlphaFoldDB" id="A0A1T4MMG7"/>
<dbReference type="PROSITE" id="PS01124">
    <property type="entry name" value="HTH_ARAC_FAMILY_2"/>
    <property type="match status" value="1"/>
</dbReference>
<dbReference type="OrthoDB" id="9809338at2"/>
<keyword evidence="1" id="KW-0805">Transcription regulation</keyword>
<dbReference type="Gene3D" id="2.60.120.10">
    <property type="entry name" value="Jelly Rolls"/>
    <property type="match status" value="1"/>
</dbReference>
<gene>
    <name evidence="6" type="ORF">SAMN02745782_01056</name>
</gene>
<dbReference type="Gene3D" id="1.10.10.60">
    <property type="entry name" value="Homeodomain-like"/>
    <property type="match status" value="2"/>
</dbReference>
<dbReference type="InterPro" id="IPR003313">
    <property type="entry name" value="AraC-bd"/>
</dbReference>
<dbReference type="SUPFAM" id="SSF51215">
    <property type="entry name" value="Regulatory protein AraC"/>
    <property type="match status" value="1"/>
</dbReference>
<feature type="domain" description="HTH araC/xylS-type" evidence="5">
    <location>
        <begin position="174"/>
        <end position="271"/>
    </location>
</feature>
<evidence type="ECO:0000256" key="1">
    <source>
        <dbReference type="ARBA" id="ARBA00023015"/>
    </source>
</evidence>
<name>A0A1T4MMG7_VIBCI</name>
<dbReference type="InterPro" id="IPR009057">
    <property type="entry name" value="Homeodomain-like_sf"/>
</dbReference>
<keyword evidence="4" id="KW-0804">Transcription</keyword>
<evidence type="ECO:0000256" key="2">
    <source>
        <dbReference type="ARBA" id="ARBA00023125"/>
    </source>
</evidence>
<dbReference type="InterPro" id="IPR037923">
    <property type="entry name" value="HTH-like"/>
</dbReference>
<dbReference type="STRING" id="1123491.SAMN02745782_01056"/>
<dbReference type="Pfam" id="PF02311">
    <property type="entry name" value="AraC_binding"/>
    <property type="match status" value="1"/>
</dbReference>
<dbReference type="InterPro" id="IPR018060">
    <property type="entry name" value="HTH_AraC"/>
</dbReference>